<gene>
    <name evidence="1" type="ORF">PYW08_013095</name>
</gene>
<evidence type="ECO:0000313" key="1">
    <source>
        <dbReference type="EMBL" id="KAJ8704371.1"/>
    </source>
</evidence>
<proteinExistence type="predicted"/>
<accession>A0ACC2PZK6</accession>
<dbReference type="Proteomes" id="UP001231649">
    <property type="component" value="Chromosome 32"/>
</dbReference>
<reference evidence="1" key="1">
    <citation type="submission" date="2023-03" db="EMBL/GenBank/DDBJ databases">
        <title>Chromosome-level genomes of two armyworms, Mythimna separata and Mythimna loreyi, provide insights into the biosynthesis and reception of sex pheromones.</title>
        <authorList>
            <person name="Zhao H."/>
        </authorList>
    </citation>
    <scope>NUCLEOTIDE SEQUENCE</scope>
    <source>
        <strain evidence="1">BeijingLab</strain>
    </source>
</reference>
<name>A0ACC2PZK6_9NEOP</name>
<dbReference type="EMBL" id="CM056808">
    <property type="protein sequence ID" value="KAJ8704371.1"/>
    <property type="molecule type" value="Genomic_DNA"/>
</dbReference>
<organism evidence="1 2">
    <name type="scientific">Mythimna loreyi</name>
    <dbReference type="NCBI Taxonomy" id="667449"/>
    <lineage>
        <taxon>Eukaryota</taxon>
        <taxon>Metazoa</taxon>
        <taxon>Ecdysozoa</taxon>
        <taxon>Arthropoda</taxon>
        <taxon>Hexapoda</taxon>
        <taxon>Insecta</taxon>
        <taxon>Pterygota</taxon>
        <taxon>Neoptera</taxon>
        <taxon>Endopterygota</taxon>
        <taxon>Lepidoptera</taxon>
        <taxon>Glossata</taxon>
        <taxon>Ditrysia</taxon>
        <taxon>Noctuoidea</taxon>
        <taxon>Noctuidae</taxon>
        <taxon>Noctuinae</taxon>
        <taxon>Hadenini</taxon>
        <taxon>Mythimna</taxon>
    </lineage>
</organism>
<protein>
    <submittedName>
        <fullName evidence="1">Uncharacterized protein</fullName>
    </submittedName>
</protein>
<keyword evidence="2" id="KW-1185">Reference proteome</keyword>
<evidence type="ECO:0000313" key="2">
    <source>
        <dbReference type="Proteomes" id="UP001231649"/>
    </source>
</evidence>
<sequence length="180" mass="20309">MARNRDKKIELSQQLLGAGITAVNRAMTVLMTSDEKIQAIKMLSDSCRILSHLHHTYTQARIKMVTPGLEKSFLNVIKDNERDSTLFGLKLSEKIKASKAIERQSLQIKKTPMPQKPPHTVQSAVSKNRYQENWSGPSRYQSNRGGRGGQRRQAPAVRKAQPAAQTRYSNTNKTRAQPQQ</sequence>
<comment type="caution">
    <text evidence="1">The sequence shown here is derived from an EMBL/GenBank/DDBJ whole genome shotgun (WGS) entry which is preliminary data.</text>
</comment>